<evidence type="ECO:0000313" key="2">
    <source>
        <dbReference type="Proteomes" id="UP000602004"/>
    </source>
</evidence>
<dbReference type="RefSeq" id="WP_115776440.1">
    <property type="nucleotide sequence ID" value="NZ_BMHL01000013.1"/>
</dbReference>
<gene>
    <name evidence="1" type="ORF">GCM10011400_57090</name>
</gene>
<reference evidence="2" key="1">
    <citation type="journal article" date="2019" name="Int. J. Syst. Evol. Microbiol.">
        <title>The Global Catalogue of Microorganisms (GCM) 10K type strain sequencing project: providing services to taxonomists for standard genome sequencing and annotation.</title>
        <authorList>
            <consortium name="The Broad Institute Genomics Platform"/>
            <consortium name="The Broad Institute Genome Sequencing Center for Infectious Disease"/>
            <person name="Wu L."/>
            <person name="Ma J."/>
        </authorList>
    </citation>
    <scope>NUCLEOTIDE SEQUENCE [LARGE SCALE GENOMIC DNA]</scope>
    <source>
        <strain evidence="2">CGMCC 1.15103</strain>
    </source>
</reference>
<dbReference type="EMBL" id="BMHL01000013">
    <property type="protein sequence ID" value="GGC61864.1"/>
    <property type="molecule type" value="Genomic_DNA"/>
</dbReference>
<organism evidence="1 2">
    <name type="scientific">Paraburkholderia caffeinilytica</name>
    <dbReference type="NCBI Taxonomy" id="1761016"/>
    <lineage>
        <taxon>Bacteria</taxon>
        <taxon>Pseudomonadati</taxon>
        <taxon>Pseudomonadota</taxon>
        <taxon>Betaproteobacteria</taxon>
        <taxon>Burkholderiales</taxon>
        <taxon>Burkholderiaceae</taxon>
        <taxon>Paraburkholderia</taxon>
    </lineage>
</organism>
<name>A0ABQ1N9T7_9BURK</name>
<sequence length="135" mass="14749">MKAHFGTQHFLIKGITFSGKTFRPGDWAERLTGVITLFVGERRPGIHIACTRLAMPIVQADVKCLLVSSDLQLICPAAFEFVARFAGDNDLPMDFRSTPPFEAQDEHGIDEVAGAAMTNTSTPMGSLQRLPRASD</sequence>
<dbReference type="Gene3D" id="3.30.70.2340">
    <property type="entry name" value="Uncharacterised protein PF12112 family, DUF3579"/>
    <property type="match status" value="1"/>
</dbReference>
<comment type="caution">
    <text evidence="1">The sequence shown here is derived from an EMBL/GenBank/DDBJ whole genome shotgun (WGS) entry which is preliminary data.</text>
</comment>
<evidence type="ECO:0000313" key="1">
    <source>
        <dbReference type="EMBL" id="GGC61864.1"/>
    </source>
</evidence>
<evidence type="ECO:0008006" key="3">
    <source>
        <dbReference type="Google" id="ProtNLM"/>
    </source>
</evidence>
<accession>A0ABQ1N9T7</accession>
<dbReference type="InterPro" id="IPR021969">
    <property type="entry name" value="DUF3579"/>
</dbReference>
<keyword evidence="2" id="KW-1185">Reference proteome</keyword>
<protein>
    <recommendedName>
        <fullName evidence="3">PhnO</fullName>
    </recommendedName>
</protein>
<proteinExistence type="predicted"/>
<dbReference type="Proteomes" id="UP000602004">
    <property type="component" value="Unassembled WGS sequence"/>
</dbReference>
<dbReference type="Pfam" id="PF12112">
    <property type="entry name" value="DUF3579"/>
    <property type="match status" value="1"/>
</dbReference>